<evidence type="ECO:0000313" key="1">
    <source>
        <dbReference type="EMBL" id="KGF65747.1"/>
    </source>
</evidence>
<gene>
    <name evidence="2" type="ORF">IFT62_23565</name>
    <name evidence="1" type="ORF">LT42_07465</name>
</gene>
<protein>
    <submittedName>
        <fullName evidence="1">Uncharacterized protein</fullName>
    </submittedName>
</protein>
<dbReference type="EMBL" id="JACYNP010000015">
    <property type="protein sequence ID" value="MBD8124185.1"/>
    <property type="molecule type" value="Genomic_DNA"/>
</dbReference>
<dbReference type="RefSeq" id="WP_037011127.1">
    <property type="nucleotide sequence ID" value="NZ_JACYNP010000015.1"/>
</dbReference>
<evidence type="ECO:0000313" key="2">
    <source>
        <dbReference type="EMBL" id="MBD8124185.1"/>
    </source>
</evidence>
<organism evidence="1 3">
    <name type="scientific">Pseudomonas lutea</name>
    <dbReference type="NCBI Taxonomy" id="243924"/>
    <lineage>
        <taxon>Bacteria</taxon>
        <taxon>Pseudomonadati</taxon>
        <taxon>Pseudomonadota</taxon>
        <taxon>Gammaproteobacteria</taxon>
        <taxon>Pseudomonadales</taxon>
        <taxon>Pseudomonadaceae</taxon>
        <taxon>Pseudomonas</taxon>
    </lineage>
</organism>
<reference evidence="1 3" key="1">
    <citation type="submission" date="2014-09" db="EMBL/GenBank/DDBJ databases">
        <title>Genome sequence of Pseudomonas lutea strain DSM 17257T.</title>
        <authorList>
            <person name="Kwak Y."/>
            <person name="Shin J.-H."/>
        </authorList>
    </citation>
    <scope>NUCLEOTIDE SEQUENCE [LARGE SCALE GENOMIC DNA]</scope>
    <source>
        <strain evidence="1 3">DSM 17257</strain>
    </source>
</reference>
<keyword evidence="4" id="KW-1185">Reference proteome</keyword>
<accession>A0A9X0JKB5</accession>
<dbReference type="EMBL" id="JRMB01000001">
    <property type="protein sequence ID" value="KGF65747.1"/>
    <property type="molecule type" value="Genomic_DNA"/>
</dbReference>
<proteinExistence type="predicted"/>
<sequence>MSHWPALEQDDHPIHYPATERESSWLLPQSLGSLAGELAGDLTGEWPGERTGDHAVNPNRASNRWFLWIRSVSGFNRPH</sequence>
<reference evidence="2 4" key="2">
    <citation type="journal article" date="2020" name="FEMS Microbiol. Ecol.">
        <title>Temporal dynamics of bacterial communities during seed development and maturation.</title>
        <authorList>
            <person name="Chesneau G."/>
            <person name="Torres-Cortes G."/>
            <person name="Briand M."/>
            <person name="Darrasse A."/>
            <person name="Preveaux A."/>
            <person name="Marais C."/>
            <person name="Jacques M.A."/>
            <person name="Shade A."/>
            <person name="Barret M."/>
        </authorList>
    </citation>
    <scope>NUCLEOTIDE SEQUENCE [LARGE SCALE GENOMIC DNA]</scope>
    <source>
        <strain evidence="2 4">CFBP13723</strain>
    </source>
</reference>
<dbReference type="AlphaFoldDB" id="A0A9X0JKB5"/>
<evidence type="ECO:0000313" key="4">
    <source>
        <dbReference type="Proteomes" id="UP000625247"/>
    </source>
</evidence>
<name>A0A9X0JKB5_9PSED</name>
<evidence type="ECO:0000313" key="3">
    <source>
        <dbReference type="Proteomes" id="UP000029719"/>
    </source>
</evidence>
<comment type="caution">
    <text evidence="1">The sequence shown here is derived from an EMBL/GenBank/DDBJ whole genome shotgun (WGS) entry which is preliminary data.</text>
</comment>
<dbReference type="Proteomes" id="UP000029719">
    <property type="component" value="Unassembled WGS sequence"/>
</dbReference>
<dbReference type="OrthoDB" id="6929551at2"/>
<dbReference type="Proteomes" id="UP000625247">
    <property type="component" value="Unassembled WGS sequence"/>
</dbReference>